<evidence type="ECO:0000313" key="3">
    <source>
        <dbReference type="Proteomes" id="UP000606974"/>
    </source>
</evidence>
<name>A0A8H7ADI7_9EURO</name>
<gene>
    <name evidence="2" type="ORF">GJ744_000681</name>
</gene>
<organism evidence="2 3">
    <name type="scientific">Endocarpon pusillum</name>
    <dbReference type="NCBI Taxonomy" id="364733"/>
    <lineage>
        <taxon>Eukaryota</taxon>
        <taxon>Fungi</taxon>
        <taxon>Dikarya</taxon>
        <taxon>Ascomycota</taxon>
        <taxon>Pezizomycotina</taxon>
        <taxon>Eurotiomycetes</taxon>
        <taxon>Chaetothyriomycetidae</taxon>
        <taxon>Verrucariales</taxon>
        <taxon>Verrucariaceae</taxon>
        <taxon>Endocarpon</taxon>
    </lineage>
</organism>
<comment type="caution">
    <text evidence="2">The sequence shown here is derived from an EMBL/GenBank/DDBJ whole genome shotgun (WGS) entry which is preliminary data.</text>
</comment>
<dbReference type="Proteomes" id="UP000606974">
    <property type="component" value="Unassembled WGS sequence"/>
</dbReference>
<proteinExistence type="predicted"/>
<feature type="compositionally biased region" description="Basic and acidic residues" evidence="1">
    <location>
        <begin position="19"/>
        <end position="37"/>
    </location>
</feature>
<dbReference type="EMBL" id="JAACFV010000107">
    <property type="protein sequence ID" value="KAF7505519.1"/>
    <property type="molecule type" value="Genomic_DNA"/>
</dbReference>
<keyword evidence="3" id="KW-1185">Reference proteome</keyword>
<evidence type="ECO:0000313" key="2">
    <source>
        <dbReference type="EMBL" id="KAF7505519.1"/>
    </source>
</evidence>
<sequence length="90" mass="10661">MSSEVEQHSFRRKRRRFARRADRVLQENTDGQERSDNTNDLGNYPYVDFVRLISLIIEHEILMLFPGSMRPRNTFAILRAGGSFLVFREE</sequence>
<dbReference type="AlphaFoldDB" id="A0A8H7ADI7"/>
<accession>A0A8H7ADI7</accession>
<feature type="region of interest" description="Disordered" evidence="1">
    <location>
        <begin position="1"/>
        <end position="42"/>
    </location>
</feature>
<protein>
    <submittedName>
        <fullName evidence="2">Uncharacterized protein</fullName>
    </submittedName>
</protein>
<evidence type="ECO:0000256" key="1">
    <source>
        <dbReference type="SAM" id="MobiDB-lite"/>
    </source>
</evidence>
<reference evidence="2" key="1">
    <citation type="submission" date="2020-02" db="EMBL/GenBank/DDBJ databases">
        <authorList>
            <person name="Palmer J.M."/>
        </authorList>
    </citation>
    <scope>NUCLEOTIDE SEQUENCE</scope>
    <source>
        <strain evidence="2">EPUS1.4</strain>
        <tissue evidence="2">Thallus</tissue>
    </source>
</reference>